<dbReference type="EMBL" id="WNZX01000013">
    <property type="protein sequence ID" value="MUG72210.1"/>
    <property type="molecule type" value="Genomic_DNA"/>
</dbReference>
<proteinExistence type="predicted"/>
<name>A0A7X2ZC26_9BACL</name>
<feature type="chain" id="PRO_5038776624" evidence="1">
    <location>
        <begin position="19"/>
        <end position="204"/>
    </location>
</feature>
<reference evidence="2 3" key="1">
    <citation type="submission" date="2019-11" db="EMBL/GenBank/DDBJ databases">
        <title>Draft genome sequences of five Paenibacillus species of dairy origin.</title>
        <authorList>
            <person name="Olajide A.M."/>
            <person name="Chen S."/>
            <person name="Lapointe G."/>
        </authorList>
    </citation>
    <scope>NUCLEOTIDE SEQUENCE [LARGE SCALE GENOMIC DNA]</scope>
    <source>
        <strain evidence="2 3">2CS3</strain>
    </source>
</reference>
<dbReference type="AlphaFoldDB" id="A0A7X2ZC26"/>
<evidence type="ECO:0000256" key="1">
    <source>
        <dbReference type="SAM" id="SignalP"/>
    </source>
</evidence>
<feature type="signal peptide" evidence="1">
    <location>
        <begin position="1"/>
        <end position="18"/>
    </location>
</feature>
<accession>A0A7X2ZC26</accession>
<sequence>MRAFLMVCSFLISISVLSSCTKSQEVERDLLHVKPVNVFEGDAKKFQPFMGPMSGAVKLNYKGDQKSIRATAEIWENGVKKQTIGEFSTLLRSEEQRTFDGEFIVSMKELDTDKEGTHYMATVAIIHEDGSSSTQFRIDSPVKHTSKMPVTLGKPIDVPDNEEAAVWGMQATNENSMRTIDFTPESLKNAKWVILFKINMSDDS</sequence>
<gene>
    <name evidence="2" type="ORF">GNP93_16185</name>
</gene>
<comment type="caution">
    <text evidence="2">The sequence shown here is derived from an EMBL/GenBank/DDBJ whole genome shotgun (WGS) entry which is preliminary data.</text>
</comment>
<dbReference type="PROSITE" id="PS51257">
    <property type="entry name" value="PROKAR_LIPOPROTEIN"/>
    <property type="match status" value="1"/>
</dbReference>
<evidence type="ECO:0000313" key="3">
    <source>
        <dbReference type="Proteomes" id="UP000450917"/>
    </source>
</evidence>
<dbReference type="Proteomes" id="UP000450917">
    <property type="component" value="Unassembled WGS sequence"/>
</dbReference>
<keyword evidence="1" id="KW-0732">Signal</keyword>
<keyword evidence="3" id="KW-1185">Reference proteome</keyword>
<evidence type="ECO:0000313" key="2">
    <source>
        <dbReference type="EMBL" id="MUG72210.1"/>
    </source>
</evidence>
<organism evidence="2 3">
    <name type="scientific">Paenibacillus validus</name>
    <dbReference type="NCBI Taxonomy" id="44253"/>
    <lineage>
        <taxon>Bacteria</taxon>
        <taxon>Bacillati</taxon>
        <taxon>Bacillota</taxon>
        <taxon>Bacilli</taxon>
        <taxon>Bacillales</taxon>
        <taxon>Paenibacillaceae</taxon>
        <taxon>Paenibacillus</taxon>
    </lineage>
</organism>
<protein>
    <submittedName>
        <fullName evidence="2">Uncharacterized protein</fullName>
    </submittedName>
</protein>
<dbReference type="RefSeq" id="WP_155615079.1">
    <property type="nucleotide sequence ID" value="NZ_WNZX01000013.1"/>
</dbReference>